<sequence length="44" mass="5092">DLWTASVNILNGKMQPEEAAKWMECRLASWYGPHKHFASELNCK</sequence>
<organism evidence="1">
    <name type="scientific">Oceanithermus profundus</name>
    <dbReference type="NCBI Taxonomy" id="187137"/>
    <lineage>
        <taxon>Bacteria</taxon>
        <taxon>Thermotogati</taxon>
        <taxon>Deinococcota</taxon>
        <taxon>Deinococci</taxon>
        <taxon>Thermales</taxon>
        <taxon>Thermaceae</taxon>
        <taxon>Oceanithermus</taxon>
    </lineage>
</organism>
<comment type="caution">
    <text evidence="1">The sequence shown here is derived from an EMBL/GenBank/DDBJ whole genome shotgun (WGS) entry which is preliminary data.</text>
</comment>
<feature type="non-terminal residue" evidence="1">
    <location>
        <position position="1"/>
    </location>
</feature>
<proteinExistence type="predicted"/>
<evidence type="ECO:0000313" key="1">
    <source>
        <dbReference type="EMBL" id="HHO58031.1"/>
    </source>
</evidence>
<protein>
    <submittedName>
        <fullName evidence="1">Sugar ABC transporter substrate-binding protein</fullName>
    </submittedName>
</protein>
<gene>
    <name evidence="1" type="ORF">ENJ85_02555</name>
</gene>
<reference evidence="1" key="1">
    <citation type="journal article" date="2020" name="mSystems">
        <title>Genome- and Community-Level Interaction Insights into Carbon Utilization and Element Cycling Functions of Hydrothermarchaeota in Hydrothermal Sediment.</title>
        <authorList>
            <person name="Zhou Z."/>
            <person name="Liu Y."/>
            <person name="Xu W."/>
            <person name="Pan J."/>
            <person name="Luo Z.H."/>
            <person name="Li M."/>
        </authorList>
    </citation>
    <scope>NUCLEOTIDE SEQUENCE [LARGE SCALE GENOMIC DNA]</scope>
    <source>
        <strain evidence="1">HyVt-523</strain>
    </source>
</reference>
<dbReference type="EMBL" id="DRNZ01000167">
    <property type="protein sequence ID" value="HHO58031.1"/>
    <property type="molecule type" value="Genomic_DNA"/>
</dbReference>
<dbReference type="AlphaFoldDB" id="A0A7C5SRL9"/>
<name>A0A7C5SRL9_9DEIN</name>
<accession>A0A7C5SRL9</accession>
<dbReference type="Proteomes" id="UP000886105">
    <property type="component" value="Unassembled WGS sequence"/>
</dbReference>